<dbReference type="Pfam" id="PF04926">
    <property type="entry name" value="PAP_RNA-bind"/>
    <property type="match status" value="1"/>
</dbReference>
<keyword evidence="6" id="KW-0507">mRNA processing</keyword>
<keyword evidence="11" id="KW-0460">Magnesium</keyword>
<evidence type="ECO:0000313" key="17">
    <source>
        <dbReference type="EMBL" id="GFY67887.1"/>
    </source>
</evidence>
<dbReference type="FunFam" id="1.10.1410.10:FF:000001">
    <property type="entry name" value="Putative poly(A) polymerase gamma"/>
    <property type="match status" value="1"/>
</dbReference>
<dbReference type="InterPro" id="IPR048840">
    <property type="entry name" value="PolA_pol_NTPase"/>
</dbReference>
<evidence type="ECO:0000256" key="1">
    <source>
        <dbReference type="ARBA" id="ARBA00001936"/>
    </source>
</evidence>
<dbReference type="FunFam" id="3.30.460.10:FF:000002">
    <property type="entry name" value="Poly(A) polymerase alpha, putative"/>
    <property type="match status" value="1"/>
</dbReference>
<evidence type="ECO:0000256" key="7">
    <source>
        <dbReference type="ARBA" id="ARBA00022679"/>
    </source>
</evidence>
<dbReference type="Pfam" id="PF04928">
    <property type="entry name" value="PAP_central"/>
    <property type="match status" value="1"/>
</dbReference>
<evidence type="ECO:0000259" key="15">
    <source>
        <dbReference type="Pfam" id="PF04928"/>
    </source>
</evidence>
<dbReference type="PANTHER" id="PTHR10682:SF10">
    <property type="entry name" value="POLYNUCLEOTIDE ADENYLYLTRANSFERASE"/>
    <property type="match status" value="1"/>
</dbReference>
<dbReference type="GO" id="GO:0005634">
    <property type="term" value="C:nucleus"/>
    <property type="evidence" value="ECO:0007669"/>
    <property type="project" value="UniProtKB-SubCell"/>
</dbReference>
<dbReference type="PANTHER" id="PTHR10682">
    <property type="entry name" value="POLY A POLYMERASE"/>
    <property type="match status" value="1"/>
</dbReference>
<dbReference type="SUPFAM" id="SSF81301">
    <property type="entry name" value="Nucleotidyltransferase"/>
    <property type="match status" value="1"/>
</dbReference>
<dbReference type="Pfam" id="PF20750">
    <property type="entry name" value="PAP_NTPase"/>
    <property type="match status" value="1"/>
</dbReference>
<dbReference type="Gene3D" id="1.10.1410.10">
    <property type="match status" value="1"/>
</dbReference>
<dbReference type="AlphaFoldDB" id="A0A8X6Y996"/>
<dbReference type="InterPro" id="IPR043519">
    <property type="entry name" value="NT_sf"/>
</dbReference>
<dbReference type="CDD" id="cd05402">
    <property type="entry name" value="NT_PAP_TUTase"/>
    <property type="match status" value="1"/>
</dbReference>
<evidence type="ECO:0000256" key="10">
    <source>
        <dbReference type="ARBA" id="ARBA00022840"/>
    </source>
</evidence>
<organism evidence="17 18">
    <name type="scientific">Trichonephila inaurata madagascariensis</name>
    <dbReference type="NCBI Taxonomy" id="2747483"/>
    <lineage>
        <taxon>Eukaryota</taxon>
        <taxon>Metazoa</taxon>
        <taxon>Ecdysozoa</taxon>
        <taxon>Arthropoda</taxon>
        <taxon>Chelicerata</taxon>
        <taxon>Arachnida</taxon>
        <taxon>Araneae</taxon>
        <taxon>Araneomorphae</taxon>
        <taxon>Entelegynae</taxon>
        <taxon>Araneoidea</taxon>
        <taxon>Nephilidae</taxon>
        <taxon>Trichonephila</taxon>
        <taxon>Trichonephila inaurata</taxon>
    </lineage>
</organism>
<dbReference type="EC" id="2.7.7.19" evidence="5"/>
<comment type="subcellular location">
    <subcellularLocation>
        <location evidence="3">Nucleus</location>
    </subcellularLocation>
</comment>
<evidence type="ECO:0000256" key="11">
    <source>
        <dbReference type="ARBA" id="ARBA00022842"/>
    </source>
</evidence>
<evidence type="ECO:0000256" key="6">
    <source>
        <dbReference type="ARBA" id="ARBA00022664"/>
    </source>
</evidence>
<evidence type="ECO:0000256" key="8">
    <source>
        <dbReference type="ARBA" id="ARBA00022723"/>
    </source>
</evidence>
<dbReference type="EMBL" id="BMAV01016803">
    <property type="protein sequence ID" value="GFY67887.1"/>
    <property type="molecule type" value="Genomic_DNA"/>
</dbReference>
<dbReference type="GO" id="GO:0031123">
    <property type="term" value="P:RNA 3'-end processing"/>
    <property type="evidence" value="ECO:0007669"/>
    <property type="project" value="InterPro"/>
</dbReference>
<dbReference type="SUPFAM" id="SSF81631">
    <property type="entry name" value="PAP/OAS1 substrate-binding domain"/>
    <property type="match status" value="1"/>
</dbReference>
<comment type="catalytic activity">
    <reaction evidence="13">
        <text>RNA(n) + ATP = RNA(n)-3'-adenine ribonucleotide + diphosphate</text>
        <dbReference type="Rhea" id="RHEA:11332"/>
        <dbReference type="Rhea" id="RHEA-COMP:14527"/>
        <dbReference type="Rhea" id="RHEA-COMP:17347"/>
        <dbReference type="ChEBI" id="CHEBI:30616"/>
        <dbReference type="ChEBI" id="CHEBI:33019"/>
        <dbReference type="ChEBI" id="CHEBI:140395"/>
        <dbReference type="ChEBI" id="CHEBI:173115"/>
        <dbReference type="EC" id="2.7.7.19"/>
    </reaction>
</comment>
<protein>
    <recommendedName>
        <fullName evidence="5">polynucleotide adenylyltransferase</fullName>
        <ecNumber evidence="5">2.7.7.19</ecNumber>
    </recommendedName>
</protein>
<dbReference type="GO" id="GO:1990817">
    <property type="term" value="F:poly(A) RNA polymerase activity"/>
    <property type="evidence" value="ECO:0007669"/>
    <property type="project" value="UniProtKB-EC"/>
</dbReference>
<feature type="domain" description="Poly(A) polymerase nucleotidyltransferase" evidence="16">
    <location>
        <begin position="29"/>
        <end position="229"/>
    </location>
</feature>
<comment type="cofactor">
    <cofactor evidence="1">
        <name>Mn(2+)</name>
        <dbReference type="ChEBI" id="CHEBI:29035"/>
    </cofactor>
</comment>
<evidence type="ECO:0000256" key="5">
    <source>
        <dbReference type="ARBA" id="ARBA00012388"/>
    </source>
</evidence>
<evidence type="ECO:0000259" key="14">
    <source>
        <dbReference type="Pfam" id="PF04926"/>
    </source>
</evidence>
<evidence type="ECO:0000256" key="9">
    <source>
        <dbReference type="ARBA" id="ARBA00022741"/>
    </source>
</evidence>
<name>A0A8X6Y996_9ARAC</name>
<keyword evidence="8" id="KW-0479">Metal-binding</keyword>
<dbReference type="InterPro" id="IPR011068">
    <property type="entry name" value="NuclTrfase_I-like_C"/>
</dbReference>
<evidence type="ECO:0000256" key="2">
    <source>
        <dbReference type="ARBA" id="ARBA00001946"/>
    </source>
</evidence>
<sequence length="620" mass="70639">MITAYRRVTMDEARILLDVVLKMNKDALGVTLPINTDGPKKEQVEQTNDLKKVLQDLDIFESDKDSTHRQEVMDKLYLLVNQWIKSINLKKNMPSNVAETIKGTIYSFGSYRLGVHSKDSDIDALCIAPRHVERSEFFTSFIELLQKQPEIKDLRAIQEAYVPIVKLEFEGIEVTMKATLIDLLFARLALPHIPRQINIADVNLLRNLDTKCILSLNGARLTEEILHLVPNKDSFRLTLHSIRLWAKRQGVYSNVLGFLGGVSWAILVARICQLYPNATASTLVHKFFLVFSLWKWPVPVSLKKQVENTLNLQVWDPRVNVGDKFHLMPIITPAYPQKNSAYNVTLSTRTILETTFKKGHAVSTNILKGNSKWPELFEAENFFLKYKHYILLSAISKKKEHHIQWCGLVESKIRKLIQKLEEIPAIEFLHVNPKIHKPLIKQQNLLQSIWCLGMKLKLSNNISLDFTKVVIVKRRIILQEAAKTGDHLNLLLSERVANEALKTGLYKEGMAIKAEFVLRKQLPKYIASDFGKMKKEIKKCSSIGGLTCGIPTRTTPTLTPRTLKNIEESFMELSSIPPASLEHQHQAGFAPPVVSFASLPKQEDNHWADDCLHSSDKSMF</sequence>
<accession>A0A8X6Y996</accession>
<comment type="cofactor">
    <cofactor evidence="2">
        <name>Mg(2+)</name>
        <dbReference type="ChEBI" id="CHEBI:18420"/>
    </cofactor>
</comment>
<evidence type="ECO:0000256" key="3">
    <source>
        <dbReference type="ARBA" id="ARBA00004123"/>
    </source>
</evidence>
<comment type="similarity">
    <text evidence="4">Belongs to the poly(A) polymerase family.</text>
</comment>
<dbReference type="GO" id="GO:0046872">
    <property type="term" value="F:metal ion binding"/>
    <property type="evidence" value="ECO:0007669"/>
    <property type="project" value="UniProtKB-KW"/>
</dbReference>
<dbReference type="Gene3D" id="3.30.70.590">
    <property type="entry name" value="Poly(A) polymerase predicted RNA binding domain"/>
    <property type="match status" value="1"/>
</dbReference>
<keyword evidence="12" id="KW-0539">Nucleus</keyword>
<keyword evidence="10" id="KW-0067">ATP-binding</keyword>
<dbReference type="GO" id="GO:0005524">
    <property type="term" value="F:ATP binding"/>
    <property type="evidence" value="ECO:0007669"/>
    <property type="project" value="UniProtKB-KW"/>
</dbReference>
<dbReference type="InterPro" id="IPR007012">
    <property type="entry name" value="PolA_pol_cen_dom"/>
</dbReference>
<dbReference type="Proteomes" id="UP000886998">
    <property type="component" value="Unassembled WGS sequence"/>
</dbReference>
<keyword evidence="18" id="KW-1185">Reference proteome</keyword>
<comment type="caution">
    <text evidence="17">The sequence shown here is derived from an EMBL/GenBank/DDBJ whole genome shotgun (WGS) entry which is preliminary data.</text>
</comment>
<dbReference type="GO" id="GO:0006397">
    <property type="term" value="P:mRNA processing"/>
    <property type="evidence" value="ECO:0007669"/>
    <property type="project" value="UniProtKB-KW"/>
</dbReference>
<proteinExistence type="inferred from homology"/>
<evidence type="ECO:0000256" key="13">
    <source>
        <dbReference type="ARBA" id="ARBA00048830"/>
    </source>
</evidence>
<reference evidence="17" key="1">
    <citation type="submission" date="2020-08" db="EMBL/GenBank/DDBJ databases">
        <title>Multicomponent nature underlies the extraordinary mechanical properties of spider dragline silk.</title>
        <authorList>
            <person name="Kono N."/>
            <person name="Nakamura H."/>
            <person name="Mori M."/>
            <person name="Yoshida Y."/>
            <person name="Ohtoshi R."/>
            <person name="Malay A.D."/>
            <person name="Moran D.A.P."/>
            <person name="Tomita M."/>
            <person name="Numata K."/>
            <person name="Arakawa K."/>
        </authorList>
    </citation>
    <scope>NUCLEOTIDE SEQUENCE</scope>
</reference>
<feature type="domain" description="Poly(A) polymerase central" evidence="15">
    <location>
        <begin position="234"/>
        <end position="378"/>
    </location>
</feature>
<evidence type="ECO:0000313" key="18">
    <source>
        <dbReference type="Proteomes" id="UP000886998"/>
    </source>
</evidence>
<evidence type="ECO:0000256" key="12">
    <source>
        <dbReference type="ARBA" id="ARBA00023242"/>
    </source>
</evidence>
<keyword evidence="7" id="KW-0808">Transferase</keyword>
<evidence type="ECO:0000256" key="4">
    <source>
        <dbReference type="ARBA" id="ARBA00010912"/>
    </source>
</evidence>
<dbReference type="GO" id="GO:0003723">
    <property type="term" value="F:RNA binding"/>
    <property type="evidence" value="ECO:0007669"/>
    <property type="project" value="InterPro"/>
</dbReference>
<dbReference type="InterPro" id="IPR007010">
    <property type="entry name" value="PolA_pol_RNA-bd_dom"/>
</dbReference>
<dbReference type="Gene3D" id="3.30.460.10">
    <property type="entry name" value="Beta Polymerase, domain 2"/>
    <property type="match status" value="1"/>
</dbReference>
<dbReference type="SUPFAM" id="SSF55003">
    <property type="entry name" value="PAP/Archaeal CCA-adding enzyme, C-terminal domain"/>
    <property type="match status" value="1"/>
</dbReference>
<keyword evidence="9" id="KW-0547">Nucleotide-binding</keyword>
<feature type="domain" description="Poly(A) polymerase RNA-binding" evidence="14">
    <location>
        <begin position="381"/>
        <end position="435"/>
    </location>
</feature>
<gene>
    <name evidence="17" type="primary">PAPOLG</name>
    <name evidence="17" type="ORF">TNIN_315563</name>
</gene>
<evidence type="ECO:0000259" key="16">
    <source>
        <dbReference type="Pfam" id="PF20750"/>
    </source>
</evidence>
<dbReference type="OrthoDB" id="412748at2759"/>